<evidence type="ECO:0000256" key="5">
    <source>
        <dbReference type="ARBA" id="ARBA00022892"/>
    </source>
</evidence>
<gene>
    <name evidence="13" type="ORF">J437_LFUL001625</name>
</gene>
<dbReference type="PANTHER" id="PTHR12825">
    <property type="entry name" value="BNIP1-RELATED"/>
    <property type="match status" value="1"/>
</dbReference>
<keyword evidence="14" id="KW-1185">Reference proteome</keyword>
<evidence type="ECO:0000256" key="8">
    <source>
        <dbReference type="ARBA" id="ARBA00023136"/>
    </source>
</evidence>
<evidence type="ECO:0000256" key="4">
    <source>
        <dbReference type="ARBA" id="ARBA00022824"/>
    </source>
</evidence>
<evidence type="ECO:0000256" key="11">
    <source>
        <dbReference type="SAM" id="Phobius"/>
    </source>
</evidence>
<reference evidence="13" key="1">
    <citation type="submission" date="2013-04" db="EMBL/GenBank/DDBJ databases">
        <authorList>
            <person name="Qu J."/>
            <person name="Murali S.C."/>
            <person name="Bandaranaike D."/>
            <person name="Bellair M."/>
            <person name="Blankenburg K."/>
            <person name="Chao H."/>
            <person name="Dinh H."/>
            <person name="Doddapaneni H."/>
            <person name="Downs B."/>
            <person name="Dugan-Rocha S."/>
            <person name="Elkadiri S."/>
            <person name="Gnanaolivu R.D."/>
            <person name="Hernandez B."/>
            <person name="Javaid M."/>
            <person name="Jayaseelan J.C."/>
            <person name="Lee S."/>
            <person name="Li M."/>
            <person name="Ming W."/>
            <person name="Munidasa M."/>
            <person name="Muniz J."/>
            <person name="Nguyen L."/>
            <person name="Ongeri F."/>
            <person name="Osuji N."/>
            <person name="Pu L.-L."/>
            <person name="Puazo M."/>
            <person name="Qu C."/>
            <person name="Quiroz J."/>
            <person name="Raj R."/>
            <person name="Weissenberger G."/>
            <person name="Xin Y."/>
            <person name="Zou X."/>
            <person name="Han Y."/>
            <person name="Richards S."/>
            <person name="Worley K."/>
            <person name="Muzny D."/>
            <person name="Gibbs R."/>
        </authorList>
    </citation>
    <scope>NUCLEOTIDE SEQUENCE</scope>
    <source>
        <strain evidence="13">Sampled in the wild</strain>
    </source>
</reference>
<evidence type="ECO:0000313" key="13">
    <source>
        <dbReference type="EMBL" id="KAG8224246.1"/>
    </source>
</evidence>
<dbReference type="CDD" id="cd15865">
    <property type="entry name" value="SNARE_SEC20"/>
    <property type="match status" value="1"/>
</dbReference>
<evidence type="ECO:0000256" key="7">
    <source>
        <dbReference type="ARBA" id="ARBA00023054"/>
    </source>
</evidence>
<keyword evidence="7 10" id="KW-0175">Coiled coil</keyword>
<dbReference type="GO" id="GO:0031201">
    <property type="term" value="C:SNARE complex"/>
    <property type="evidence" value="ECO:0007669"/>
    <property type="project" value="TreeGrafter"/>
</dbReference>
<keyword evidence="5" id="KW-0931">ER-Golgi transport</keyword>
<feature type="domain" description="Sec20 C-terminal" evidence="12">
    <location>
        <begin position="142"/>
        <end position="240"/>
    </location>
</feature>
<evidence type="ECO:0000313" key="14">
    <source>
        <dbReference type="Proteomes" id="UP000792457"/>
    </source>
</evidence>
<evidence type="ECO:0000256" key="2">
    <source>
        <dbReference type="ARBA" id="ARBA00022448"/>
    </source>
</evidence>
<protein>
    <recommendedName>
        <fullName evidence="12">Sec20 C-terminal domain-containing protein</fullName>
    </recommendedName>
</protein>
<accession>A0A8K0JXR3</accession>
<dbReference type="GO" id="GO:0005484">
    <property type="term" value="F:SNAP receptor activity"/>
    <property type="evidence" value="ECO:0007669"/>
    <property type="project" value="InterPro"/>
</dbReference>
<proteinExistence type="inferred from homology"/>
<dbReference type="OrthoDB" id="46868at2759"/>
<evidence type="ECO:0000256" key="9">
    <source>
        <dbReference type="ARBA" id="ARBA00037934"/>
    </source>
</evidence>
<evidence type="ECO:0000259" key="12">
    <source>
        <dbReference type="Pfam" id="PF03908"/>
    </source>
</evidence>
<dbReference type="GO" id="GO:0005789">
    <property type="term" value="C:endoplasmic reticulum membrane"/>
    <property type="evidence" value="ECO:0007669"/>
    <property type="project" value="UniProtKB-SubCell"/>
</dbReference>
<evidence type="ECO:0000256" key="1">
    <source>
        <dbReference type="ARBA" id="ARBA00004163"/>
    </source>
</evidence>
<evidence type="ECO:0000256" key="10">
    <source>
        <dbReference type="SAM" id="Coils"/>
    </source>
</evidence>
<dbReference type="PANTHER" id="PTHR12825:SF0">
    <property type="entry name" value="VESICLE TRANSPORT PROTEIN SEC20"/>
    <property type="match status" value="1"/>
</dbReference>
<comment type="subcellular location">
    <subcellularLocation>
        <location evidence="1">Endoplasmic reticulum membrane</location>
        <topology evidence="1">Single-pass type IV membrane protein</topology>
    </subcellularLocation>
</comment>
<dbReference type="InterPro" id="IPR056173">
    <property type="entry name" value="Sec20_C"/>
</dbReference>
<feature type="coiled-coil region" evidence="10">
    <location>
        <begin position="41"/>
        <end position="68"/>
    </location>
</feature>
<comment type="similarity">
    <text evidence="9">Belongs to the SEC20 family.</text>
</comment>
<keyword evidence="2" id="KW-0813">Transport</keyword>
<feature type="transmembrane region" description="Helical" evidence="11">
    <location>
        <begin position="219"/>
        <end position="236"/>
    </location>
</feature>
<dbReference type="InterPro" id="IPR005606">
    <property type="entry name" value="Sec20"/>
</dbReference>
<keyword evidence="3 11" id="KW-0812">Transmembrane</keyword>
<dbReference type="Pfam" id="PF03908">
    <property type="entry name" value="Sec20"/>
    <property type="match status" value="1"/>
</dbReference>
<keyword evidence="6 11" id="KW-1133">Transmembrane helix</keyword>
<organism evidence="13 14">
    <name type="scientific">Ladona fulva</name>
    <name type="common">Scarce chaser dragonfly</name>
    <name type="synonym">Libellula fulva</name>
    <dbReference type="NCBI Taxonomy" id="123851"/>
    <lineage>
        <taxon>Eukaryota</taxon>
        <taxon>Metazoa</taxon>
        <taxon>Ecdysozoa</taxon>
        <taxon>Arthropoda</taxon>
        <taxon>Hexapoda</taxon>
        <taxon>Insecta</taxon>
        <taxon>Pterygota</taxon>
        <taxon>Palaeoptera</taxon>
        <taxon>Odonata</taxon>
        <taxon>Epiprocta</taxon>
        <taxon>Anisoptera</taxon>
        <taxon>Libelluloidea</taxon>
        <taxon>Libellulidae</taxon>
        <taxon>Ladona</taxon>
    </lineage>
</organism>
<keyword evidence="8 11" id="KW-0472">Membrane</keyword>
<dbReference type="Proteomes" id="UP000792457">
    <property type="component" value="Unassembled WGS sequence"/>
</dbReference>
<dbReference type="EMBL" id="KZ308189">
    <property type="protein sequence ID" value="KAG8224246.1"/>
    <property type="molecule type" value="Genomic_DNA"/>
</dbReference>
<dbReference type="GO" id="GO:0006890">
    <property type="term" value="P:retrograde vesicle-mediated transport, Golgi to endoplasmic reticulum"/>
    <property type="evidence" value="ECO:0007669"/>
    <property type="project" value="InterPro"/>
</dbReference>
<comment type="caution">
    <text evidence="13">The sequence shown here is derived from an EMBL/GenBank/DDBJ whole genome shotgun (WGS) entry which is preliminary data.</text>
</comment>
<evidence type="ECO:0000256" key="3">
    <source>
        <dbReference type="ARBA" id="ARBA00022692"/>
    </source>
</evidence>
<sequence>MAPPPEDAVRQEIVSLNLQIKALIQDIKACQGPTEVLNELNAEIRAKLDSLRSRLDEFELIAKEKDKETEKIELLKQLNSHRQQLTRVGFYKVIVTLKEFRKANIACQLEIEKKNKELLFEGSSGSAVTRRVKDKENLTKYSSEVTENLLSISRHLAETTQRSANTLETLVLLIPFVFLVNSSTAVHSTRDEFSNMGSLLGQSRKLLTKYGRRECTDKVLILFAFAFFLACVVYIIKKRLF</sequence>
<evidence type="ECO:0000256" key="6">
    <source>
        <dbReference type="ARBA" id="ARBA00022989"/>
    </source>
</evidence>
<dbReference type="AlphaFoldDB" id="A0A8K0JXR3"/>
<reference evidence="13" key="2">
    <citation type="submission" date="2017-10" db="EMBL/GenBank/DDBJ databases">
        <title>Ladona fulva Genome sequencing and assembly.</title>
        <authorList>
            <person name="Murali S."/>
            <person name="Richards S."/>
            <person name="Bandaranaike D."/>
            <person name="Bellair M."/>
            <person name="Blankenburg K."/>
            <person name="Chao H."/>
            <person name="Dinh H."/>
            <person name="Doddapaneni H."/>
            <person name="Dugan-Rocha S."/>
            <person name="Elkadiri S."/>
            <person name="Gnanaolivu R."/>
            <person name="Hernandez B."/>
            <person name="Skinner E."/>
            <person name="Javaid M."/>
            <person name="Lee S."/>
            <person name="Li M."/>
            <person name="Ming W."/>
            <person name="Munidasa M."/>
            <person name="Muniz J."/>
            <person name="Nguyen L."/>
            <person name="Hughes D."/>
            <person name="Osuji N."/>
            <person name="Pu L.-L."/>
            <person name="Puazo M."/>
            <person name="Qu C."/>
            <person name="Quiroz J."/>
            <person name="Raj R."/>
            <person name="Weissenberger G."/>
            <person name="Xin Y."/>
            <person name="Zou X."/>
            <person name="Han Y."/>
            <person name="Worley K."/>
            <person name="Muzny D."/>
            <person name="Gibbs R."/>
        </authorList>
    </citation>
    <scope>NUCLEOTIDE SEQUENCE</scope>
    <source>
        <strain evidence="13">Sampled in the wild</strain>
    </source>
</reference>
<keyword evidence="4" id="KW-0256">Endoplasmic reticulum</keyword>
<name>A0A8K0JXR3_LADFU</name>